<reference evidence="2 3" key="1">
    <citation type="journal article" date="2018" name="Nat. Ecol. Evol.">
        <title>Pezizomycetes genomes reveal the molecular basis of ectomycorrhizal truffle lifestyle.</title>
        <authorList>
            <person name="Murat C."/>
            <person name="Payen T."/>
            <person name="Noel B."/>
            <person name="Kuo A."/>
            <person name="Morin E."/>
            <person name="Chen J."/>
            <person name="Kohler A."/>
            <person name="Krizsan K."/>
            <person name="Balestrini R."/>
            <person name="Da Silva C."/>
            <person name="Montanini B."/>
            <person name="Hainaut M."/>
            <person name="Levati E."/>
            <person name="Barry K.W."/>
            <person name="Belfiori B."/>
            <person name="Cichocki N."/>
            <person name="Clum A."/>
            <person name="Dockter R.B."/>
            <person name="Fauchery L."/>
            <person name="Guy J."/>
            <person name="Iotti M."/>
            <person name="Le Tacon F."/>
            <person name="Lindquist E.A."/>
            <person name="Lipzen A."/>
            <person name="Malagnac F."/>
            <person name="Mello A."/>
            <person name="Molinier V."/>
            <person name="Miyauchi S."/>
            <person name="Poulain J."/>
            <person name="Riccioni C."/>
            <person name="Rubini A."/>
            <person name="Sitrit Y."/>
            <person name="Splivallo R."/>
            <person name="Traeger S."/>
            <person name="Wang M."/>
            <person name="Zifcakova L."/>
            <person name="Wipf D."/>
            <person name="Zambonelli A."/>
            <person name="Paolocci F."/>
            <person name="Nowrousian M."/>
            <person name="Ottonello S."/>
            <person name="Baldrian P."/>
            <person name="Spatafora J.W."/>
            <person name="Henrissat B."/>
            <person name="Nagy L.G."/>
            <person name="Aury J.M."/>
            <person name="Wincker P."/>
            <person name="Grigoriev I.V."/>
            <person name="Bonfante P."/>
            <person name="Martin F.M."/>
        </authorList>
    </citation>
    <scope>NUCLEOTIDE SEQUENCE [LARGE SCALE GENOMIC DNA]</scope>
    <source>
        <strain evidence="2 3">ATCC MYA-4762</strain>
    </source>
</reference>
<keyword evidence="1" id="KW-0472">Membrane</keyword>
<gene>
    <name evidence="2" type="ORF">L211DRAFT_348124</name>
</gene>
<sequence>MPVRDSEVDEISIMMGMLDKERRWLPIFQRLAQFMFVDVDFYYTCCFAFVPYMFFAYHLLTAMSHKFPHLVNTGASPRISILYFIDRAYA</sequence>
<evidence type="ECO:0000313" key="3">
    <source>
        <dbReference type="Proteomes" id="UP000267821"/>
    </source>
</evidence>
<dbReference type="AlphaFoldDB" id="A0A3N4LKT0"/>
<evidence type="ECO:0000256" key="1">
    <source>
        <dbReference type="SAM" id="Phobius"/>
    </source>
</evidence>
<protein>
    <submittedName>
        <fullName evidence="2">Uncharacterized protein</fullName>
    </submittedName>
</protein>
<dbReference type="EMBL" id="ML121554">
    <property type="protein sequence ID" value="RPB22079.1"/>
    <property type="molecule type" value="Genomic_DNA"/>
</dbReference>
<evidence type="ECO:0000313" key="2">
    <source>
        <dbReference type="EMBL" id="RPB22079.1"/>
    </source>
</evidence>
<dbReference type="Proteomes" id="UP000267821">
    <property type="component" value="Unassembled WGS sequence"/>
</dbReference>
<keyword evidence="3" id="KW-1185">Reference proteome</keyword>
<organism evidence="2 3">
    <name type="scientific">Terfezia boudieri ATCC MYA-4762</name>
    <dbReference type="NCBI Taxonomy" id="1051890"/>
    <lineage>
        <taxon>Eukaryota</taxon>
        <taxon>Fungi</taxon>
        <taxon>Dikarya</taxon>
        <taxon>Ascomycota</taxon>
        <taxon>Pezizomycotina</taxon>
        <taxon>Pezizomycetes</taxon>
        <taxon>Pezizales</taxon>
        <taxon>Pezizaceae</taxon>
        <taxon>Terfezia</taxon>
    </lineage>
</organism>
<keyword evidence="1" id="KW-0812">Transmembrane</keyword>
<dbReference type="InParanoid" id="A0A3N4LKT0"/>
<accession>A0A3N4LKT0</accession>
<name>A0A3N4LKT0_9PEZI</name>
<keyword evidence="1" id="KW-1133">Transmembrane helix</keyword>
<feature type="transmembrane region" description="Helical" evidence="1">
    <location>
        <begin position="41"/>
        <end position="60"/>
    </location>
</feature>
<proteinExistence type="predicted"/>